<feature type="compositionally biased region" description="Polar residues" evidence="2">
    <location>
        <begin position="43"/>
        <end position="59"/>
    </location>
</feature>
<sequence>MAYYSRDRVEDGLPRLSGGGGGRAADLRLLDDEIQRLVHNRSAPPSGSPNTPSYASPMQSRKLVQDLHEQVKLYKTEAEKKDKLIQDLSRGDILAHRKHVAFEDKSSRMYSDSILSSKLSQLKFQAEAAPKRDLAILHLKNEQLETELAEAQAKIAARELQLKEVSSQLEHQQSDAAQHLAIIQSLRDRVGDLSNQSGVLEGAHARGGYTIDALQKESSAQAERILELEARIRDLTTEREDSEQKSRMVQRKFDEVFLQLRGAIKLESDSPEKMLDKVNDLAQENIMLRGRLSTLNEALNGSELESKASRETIQRLVGEIEREQKTYVEKATSVEKLKMERDIATRDRNHLDAENRSLRERLDASQSMWSNRKQELEEREARLSHLSKEFKTIEFDSQVAKTELKSFKESLALLLSEGTSNCQLHDDVIKERIKALQIASRENNTHVDALGGKVRQLSEQLESQANLHQAAIRRAREAEGCFDDYKDRVRTLEGGLASSDALRDNLRTERQKYMAFLERLANVMNMDAVCKDVGFDMNGEALLARAEQLASREGGVLADKNTHVYTLQRKVKTLKQQLESKDLHLDLMRKKVANLEEGVMGRSNIQKDKEEMEWSYKKLGNENDRLRSELARAKKIVVELKAEMMDVSNIKLSSMHQNATIEELQKIVEKLEKIKEKQARKLAGMKQELDFTEHEANETKVRSEHSMGSMTEELHATKLLLSDIQRRDQQLTDFRQVIARMLGMDVAVLAVPDYEIIARLEKVIQAHHSHAITSLGMENTLTDMERGFKQGYHESSTLLAGNTRMSRSGTRTLSPTRKKVVRTEVY</sequence>
<dbReference type="AlphaFoldDB" id="A0A7M7PTD3"/>
<feature type="coiled-coil region" evidence="1">
    <location>
        <begin position="211"/>
        <end position="252"/>
    </location>
</feature>
<dbReference type="InterPro" id="IPR039139">
    <property type="entry name" value="CCDC170-like"/>
</dbReference>
<dbReference type="GeneID" id="593727"/>
<evidence type="ECO:0000256" key="1">
    <source>
        <dbReference type="SAM" id="Coils"/>
    </source>
</evidence>
<protein>
    <recommendedName>
        <fullName evidence="5">Coiled-coil domain-containing protein 170</fullName>
    </recommendedName>
</protein>
<proteinExistence type="predicted"/>
<dbReference type="PANTHER" id="PTHR18863:SF6">
    <property type="entry name" value="COILED-COIL DOMAIN-CONTAINING PROTEIN 170"/>
    <property type="match status" value="1"/>
</dbReference>
<feature type="coiled-coil region" evidence="1">
    <location>
        <begin position="334"/>
        <end position="361"/>
    </location>
</feature>
<dbReference type="CTD" id="80129"/>
<dbReference type="Proteomes" id="UP000007110">
    <property type="component" value="Unassembled WGS sequence"/>
</dbReference>
<evidence type="ECO:0000313" key="4">
    <source>
        <dbReference type="Proteomes" id="UP000007110"/>
    </source>
</evidence>
<feature type="coiled-coil region" evidence="1">
    <location>
        <begin position="134"/>
        <end position="168"/>
    </location>
</feature>
<evidence type="ECO:0008006" key="5">
    <source>
        <dbReference type="Google" id="ProtNLM"/>
    </source>
</evidence>
<dbReference type="InParanoid" id="A0A7M7PTD3"/>
<feature type="region of interest" description="Disordered" evidence="2">
    <location>
        <begin position="39"/>
        <end position="60"/>
    </location>
</feature>
<reference evidence="3" key="2">
    <citation type="submission" date="2021-01" db="UniProtKB">
        <authorList>
            <consortium name="EnsemblMetazoa"/>
        </authorList>
    </citation>
    <scope>IDENTIFICATION</scope>
</reference>
<name>A0A7M7PTD3_STRPU</name>
<keyword evidence="1" id="KW-0175">Coiled coil</keyword>
<accession>A0A7M7PTD3</accession>
<evidence type="ECO:0000313" key="3">
    <source>
        <dbReference type="EnsemblMetazoa" id="XP_030854172"/>
    </source>
</evidence>
<dbReference type="EnsemblMetazoa" id="XM_030998312">
    <property type="protein sequence ID" value="XP_030854172"/>
    <property type="gene ID" value="LOC593727"/>
</dbReference>
<dbReference type="KEGG" id="spu:593727"/>
<dbReference type="OMA" id="EQRTHNY"/>
<feature type="coiled-coil region" evidence="1">
    <location>
        <begin position="609"/>
        <end position="702"/>
    </location>
</feature>
<evidence type="ECO:0000256" key="2">
    <source>
        <dbReference type="SAM" id="MobiDB-lite"/>
    </source>
</evidence>
<reference evidence="4" key="1">
    <citation type="submission" date="2015-02" db="EMBL/GenBank/DDBJ databases">
        <title>Genome sequencing for Strongylocentrotus purpuratus.</title>
        <authorList>
            <person name="Murali S."/>
            <person name="Liu Y."/>
            <person name="Vee V."/>
            <person name="English A."/>
            <person name="Wang M."/>
            <person name="Skinner E."/>
            <person name="Han Y."/>
            <person name="Muzny D.M."/>
            <person name="Worley K.C."/>
            <person name="Gibbs R.A."/>
        </authorList>
    </citation>
    <scope>NUCLEOTIDE SEQUENCE</scope>
</reference>
<feature type="region of interest" description="Disordered" evidence="2">
    <location>
        <begin position="1"/>
        <end position="24"/>
    </location>
</feature>
<dbReference type="FunCoup" id="A0A7M7PTD3">
    <property type="interactions" value="433"/>
</dbReference>
<feature type="compositionally biased region" description="Basic and acidic residues" evidence="2">
    <location>
        <begin position="1"/>
        <end position="13"/>
    </location>
</feature>
<organism evidence="3 4">
    <name type="scientific">Strongylocentrotus purpuratus</name>
    <name type="common">Purple sea urchin</name>
    <dbReference type="NCBI Taxonomy" id="7668"/>
    <lineage>
        <taxon>Eukaryota</taxon>
        <taxon>Metazoa</taxon>
        <taxon>Echinodermata</taxon>
        <taxon>Eleutherozoa</taxon>
        <taxon>Echinozoa</taxon>
        <taxon>Echinoidea</taxon>
        <taxon>Euechinoidea</taxon>
        <taxon>Echinacea</taxon>
        <taxon>Camarodonta</taxon>
        <taxon>Echinidea</taxon>
        <taxon>Strongylocentrotidae</taxon>
        <taxon>Strongylocentrotus</taxon>
    </lineage>
</organism>
<dbReference type="PANTHER" id="PTHR18863">
    <property type="entry name" value="TSEC-2-RELATED"/>
    <property type="match status" value="1"/>
</dbReference>
<dbReference type="RefSeq" id="XP_030854172.1">
    <property type="nucleotide sequence ID" value="XM_030998312.1"/>
</dbReference>
<keyword evidence="4" id="KW-1185">Reference proteome</keyword>
<dbReference type="OrthoDB" id="5832575at2759"/>